<organism evidence="6 7">
    <name type="scientific">Pristionchus pacificus</name>
    <name type="common">Parasitic nematode worm</name>
    <dbReference type="NCBI Taxonomy" id="54126"/>
    <lineage>
        <taxon>Eukaryota</taxon>
        <taxon>Metazoa</taxon>
        <taxon>Ecdysozoa</taxon>
        <taxon>Nematoda</taxon>
        <taxon>Chromadorea</taxon>
        <taxon>Rhabditida</taxon>
        <taxon>Rhabditina</taxon>
        <taxon>Diplogasteromorpha</taxon>
        <taxon>Diplogasteroidea</taxon>
        <taxon>Neodiplogasteridae</taxon>
        <taxon>Pristionchus</taxon>
    </lineage>
</organism>
<evidence type="ECO:0000313" key="6">
    <source>
        <dbReference type="EnsemblMetazoa" id="PPA00968.1"/>
    </source>
</evidence>
<dbReference type="EnsemblMetazoa" id="PPA00968.1">
    <property type="protein sequence ID" value="PPA00968.1"/>
    <property type="gene ID" value="WBGene00090522"/>
</dbReference>
<dbReference type="InterPro" id="IPR004843">
    <property type="entry name" value="Calcineurin-like_PHP"/>
</dbReference>
<dbReference type="GO" id="GO:0005737">
    <property type="term" value="C:cytoplasm"/>
    <property type="evidence" value="ECO:0000318"/>
    <property type="project" value="GO_Central"/>
</dbReference>
<dbReference type="SMART" id="SM00156">
    <property type="entry name" value="PP2Ac"/>
    <property type="match status" value="1"/>
</dbReference>
<proteinExistence type="inferred from homology"/>
<keyword evidence="7" id="KW-1185">Reference proteome</keyword>
<evidence type="ECO:0000256" key="3">
    <source>
        <dbReference type="ARBA" id="ARBA00022801"/>
    </source>
</evidence>
<accession>A0A2A6BR16</accession>
<dbReference type="PROSITE" id="PS00125">
    <property type="entry name" value="SER_THR_PHOSPHATASE"/>
    <property type="match status" value="1"/>
</dbReference>
<comment type="cofactor">
    <cofactor evidence="1">
        <name>Mn(2+)</name>
        <dbReference type="ChEBI" id="CHEBI:29035"/>
    </cofactor>
</comment>
<evidence type="ECO:0000313" key="7">
    <source>
        <dbReference type="Proteomes" id="UP000005239"/>
    </source>
</evidence>
<dbReference type="GO" id="GO:0030590">
    <property type="term" value="P:first cell cycle pseudocleavage"/>
    <property type="evidence" value="ECO:0007669"/>
    <property type="project" value="EnsemblMetazoa"/>
</dbReference>
<evidence type="ECO:0000256" key="2">
    <source>
        <dbReference type="ARBA" id="ARBA00022723"/>
    </source>
</evidence>
<evidence type="ECO:0000256" key="1">
    <source>
        <dbReference type="ARBA" id="ARBA00001936"/>
    </source>
</evidence>
<keyword evidence="3 5" id="KW-0378">Hydrolase</keyword>
<gene>
    <name evidence="6" type="primary">WBGene00090522</name>
</gene>
<dbReference type="GO" id="GO:0046872">
    <property type="term" value="F:metal ion binding"/>
    <property type="evidence" value="ECO:0007669"/>
    <property type="project" value="UniProtKB-KW"/>
</dbReference>
<dbReference type="PRINTS" id="PR00114">
    <property type="entry name" value="STPHPHTASE"/>
</dbReference>
<dbReference type="EC" id="3.1.3.16" evidence="5"/>
<dbReference type="Proteomes" id="UP000005239">
    <property type="component" value="Unassembled WGS sequence"/>
</dbReference>
<dbReference type="PANTHER" id="PTHR45619">
    <property type="entry name" value="SERINE/THREONINE-PROTEIN PHOSPHATASE PP2A-RELATED"/>
    <property type="match status" value="1"/>
</dbReference>
<dbReference type="GO" id="GO:0000082">
    <property type="term" value="P:G1/S transition of mitotic cell cycle"/>
    <property type="evidence" value="ECO:0000318"/>
    <property type="project" value="GO_Central"/>
</dbReference>
<dbReference type="InterPro" id="IPR047129">
    <property type="entry name" value="PPA2-like"/>
</dbReference>
<protein>
    <recommendedName>
        <fullName evidence="5">Serine/threonine-protein phosphatase</fullName>
        <ecNumber evidence="5">3.1.3.16</ecNumber>
    </recommendedName>
</protein>
<keyword evidence="2" id="KW-0479">Metal-binding</keyword>
<dbReference type="GO" id="GO:0005938">
    <property type="term" value="C:cell cortex"/>
    <property type="evidence" value="ECO:0007669"/>
    <property type="project" value="EnsemblMetazoa"/>
</dbReference>
<dbReference type="Pfam" id="PF00149">
    <property type="entry name" value="Metallophos"/>
    <property type="match status" value="1"/>
</dbReference>
<dbReference type="AlphaFoldDB" id="A0A2A6BR16"/>
<dbReference type="GO" id="GO:1903293">
    <property type="term" value="C:phosphatase complex"/>
    <property type="evidence" value="ECO:0007669"/>
    <property type="project" value="EnsemblMetazoa"/>
</dbReference>
<reference evidence="6" key="2">
    <citation type="submission" date="2022-06" db="UniProtKB">
        <authorList>
            <consortium name="EnsemblMetazoa"/>
        </authorList>
    </citation>
    <scope>IDENTIFICATION</scope>
    <source>
        <strain evidence="6">PS312</strain>
    </source>
</reference>
<name>A0A2A6BR16_PRIPA</name>
<dbReference type="GO" id="GO:0030866">
    <property type="term" value="P:cortical actin cytoskeleton organization"/>
    <property type="evidence" value="ECO:0007669"/>
    <property type="project" value="EnsemblMetazoa"/>
</dbReference>
<dbReference type="GO" id="GO:0004722">
    <property type="term" value="F:protein serine/threonine phosphatase activity"/>
    <property type="evidence" value="ECO:0000318"/>
    <property type="project" value="GO_Central"/>
</dbReference>
<keyword evidence="4" id="KW-0464">Manganese</keyword>
<sequence length="345" mass="38811">MAEVADVAVDGAQPRFGCMPSTASEYSQEEKEHLVSYRGIRISPLHWVEQAKQCQYLPEAEMIALCNALVSRLTEMPNVVSVASPVTICGDIHGQFFDLLQLFTTGGQMPDTSYVFLGDYVDRGRHSLETLTYLFALLFAYPDRMVLLRGNHETRRISQVYGFYDECLNKYGHSLVYRACCRVFDVMPIAAVVDNEIMCVHGGLSPEVRTLEKLSILDRAHEPPSKGPLCDIMWSDPDEEEEDWMMSPRGAGWVFGDKVTTEFLDSNGLSLICRSHQLVQEGYKYMFDGKLCTVWSAPNYCYRCGNAASVLALSDGCQTKQIKVFEASPDEPGEQRDRIVAPYFL</sequence>
<evidence type="ECO:0000256" key="5">
    <source>
        <dbReference type="RuleBase" id="RU004273"/>
    </source>
</evidence>
<dbReference type="InterPro" id="IPR006186">
    <property type="entry name" value="Ser/Thr-sp_prot-phosphatase"/>
</dbReference>
<dbReference type="OrthoDB" id="1930084at2759"/>
<evidence type="ECO:0000256" key="4">
    <source>
        <dbReference type="ARBA" id="ARBA00023211"/>
    </source>
</evidence>
<comment type="similarity">
    <text evidence="5">Belongs to the PPP phosphatase family.</text>
</comment>
<dbReference type="GO" id="GO:0040001">
    <property type="term" value="P:establishment of mitotic spindle localization"/>
    <property type="evidence" value="ECO:0007669"/>
    <property type="project" value="EnsemblMetazoa"/>
</dbReference>
<reference evidence="7" key="1">
    <citation type="journal article" date="2008" name="Nat. Genet.">
        <title>The Pristionchus pacificus genome provides a unique perspective on nematode lifestyle and parasitism.</title>
        <authorList>
            <person name="Dieterich C."/>
            <person name="Clifton S.W."/>
            <person name="Schuster L.N."/>
            <person name="Chinwalla A."/>
            <person name="Delehaunty K."/>
            <person name="Dinkelacker I."/>
            <person name="Fulton L."/>
            <person name="Fulton R."/>
            <person name="Godfrey J."/>
            <person name="Minx P."/>
            <person name="Mitreva M."/>
            <person name="Roeseler W."/>
            <person name="Tian H."/>
            <person name="Witte H."/>
            <person name="Yang S.P."/>
            <person name="Wilson R.K."/>
            <person name="Sommer R.J."/>
        </authorList>
    </citation>
    <scope>NUCLEOTIDE SEQUENCE [LARGE SCALE GENOMIC DNA]</scope>
    <source>
        <strain evidence="7">PS312</strain>
    </source>
</reference>
<dbReference type="SUPFAM" id="SSF56300">
    <property type="entry name" value="Metallo-dependent phosphatases"/>
    <property type="match status" value="1"/>
</dbReference>
<dbReference type="GO" id="GO:0000235">
    <property type="term" value="C:astral microtubule"/>
    <property type="evidence" value="ECO:0007669"/>
    <property type="project" value="EnsemblMetazoa"/>
</dbReference>
<dbReference type="Gene3D" id="3.60.21.10">
    <property type="match status" value="1"/>
</dbReference>
<comment type="catalytic activity">
    <reaction evidence="5">
        <text>O-phospho-L-threonyl-[protein] + H2O = L-threonyl-[protein] + phosphate</text>
        <dbReference type="Rhea" id="RHEA:47004"/>
        <dbReference type="Rhea" id="RHEA-COMP:11060"/>
        <dbReference type="Rhea" id="RHEA-COMP:11605"/>
        <dbReference type="ChEBI" id="CHEBI:15377"/>
        <dbReference type="ChEBI" id="CHEBI:30013"/>
        <dbReference type="ChEBI" id="CHEBI:43474"/>
        <dbReference type="ChEBI" id="CHEBI:61977"/>
        <dbReference type="EC" id="3.1.3.16"/>
    </reaction>
</comment>
<accession>A0A8R1Y4X1</accession>
<dbReference type="InterPro" id="IPR029052">
    <property type="entry name" value="Metallo-depent_PP-like"/>
</dbReference>
<dbReference type="CDD" id="cd07415">
    <property type="entry name" value="MPP_PP2A_PP4_PP6"/>
    <property type="match status" value="1"/>
</dbReference>